<dbReference type="InterPro" id="IPR037152">
    <property type="entry name" value="L-asparaginase_N_sf"/>
</dbReference>
<dbReference type="InterPro" id="IPR027474">
    <property type="entry name" value="L-asparaginase_N"/>
</dbReference>
<protein>
    <recommendedName>
        <fullName evidence="2">asparaginase</fullName>
        <ecNumber evidence="2">3.5.1.1</ecNumber>
    </recommendedName>
</protein>
<dbReference type="Pfam" id="PF00710">
    <property type="entry name" value="Asparaginase"/>
    <property type="match status" value="1"/>
</dbReference>
<reference evidence="14" key="1">
    <citation type="submission" date="2021-05" db="EMBL/GenBank/DDBJ databases">
        <authorList>
            <person name="Pietrasiak N."/>
            <person name="Ward R."/>
            <person name="Stajich J.E."/>
            <person name="Kurbessoian T."/>
        </authorList>
    </citation>
    <scope>NUCLEOTIDE SEQUENCE</scope>
    <source>
        <strain evidence="14">UHER 2000/2452</strain>
    </source>
</reference>
<feature type="active site" evidence="8">
    <location>
        <position position="153"/>
    </location>
</feature>
<dbReference type="GO" id="GO:0006528">
    <property type="term" value="P:asparagine metabolic process"/>
    <property type="evidence" value="ECO:0007669"/>
    <property type="project" value="InterPro"/>
</dbReference>
<evidence type="ECO:0000313" key="15">
    <source>
        <dbReference type="Proteomes" id="UP000757435"/>
    </source>
</evidence>
<evidence type="ECO:0000259" key="13">
    <source>
        <dbReference type="Pfam" id="PF17763"/>
    </source>
</evidence>
<dbReference type="AlphaFoldDB" id="A0A951UQ75"/>
<dbReference type="CDD" id="cd08964">
    <property type="entry name" value="L-asparaginase_II"/>
    <property type="match status" value="1"/>
</dbReference>
<dbReference type="GO" id="GO:0004067">
    <property type="term" value="F:asparaginase activity"/>
    <property type="evidence" value="ECO:0007669"/>
    <property type="project" value="UniProtKB-UniRule"/>
</dbReference>
<evidence type="ECO:0000256" key="5">
    <source>
        <dbReference type="PIRSR" id="PIRSR001220-1"/>
    </source>
</evidence>
<feature type="chain" id="PRO_5037452629" description="asparaginase" evidence="11">
    <location>
        <begin position="27"/>
        <end position="390"/>
    </location>
</feature>
<evidence type="ECO:0000256" key="4">
    <source>
        <dbReference type="ARBA" id="ARBA00049366"/>
    </source>
</evidence>
<dbReference type="PRINTS" id="PR00139">
    <property type="entry name" value="ASNGLNASE"/>
</dbReference>
<name>A0A951UQ75_9CYAN</name>
<feature type="signal peptide" evidence="11">
    <location>
        <begin position="1"/>
        <end position="26"/>
    </location>
</feature>
<dbReference type="Proteomes" id="UP000757435">
    <property type="component" value="Unassembled WGS sequence"/>
</dbReference>
<evidence type="ECO:0000256" key="1">
    <source>
        <dbReference type="ARBA" id="ARBA00010518"/>
    </source>
</evidence>
<feature type="binding site" evidence="6">
    <location>
        <begin position="153"/>
        <end position="154"/>
    </location>
    <ligand>
        <name>substrate</name>
    </ligand>
</feature>
<dbReference type="PANTHER" id="PTHR11707:SF28">
    <property type="entry name" value="60 KDA LYSOPHOSPHOLIPASE"/>
    <property type="match status" value="1"/>
</dbReference>
<dbReference type="PROSITE" id="PS51732">
    <property type="entry name" value="ASN_GLN_ASE_3"/>
    <property type="match status" value="1"/>
</dbReference>
<evidence type="ECO:0000256" key="6">
    <source>
        <dbReference type="PIRSR" id="PIRSR001220-2"/>
    </source>
</evidence>
<evidence type="ECO:0000256" key="2">
    <source>
        <dbReference type="ARBA" id="ARBA00012920"/>
    </source>
</evidence>
<evidence type="ECO:0000259" key="12">
    <source>
        <dbReference type="Pfam" id="PF00710"/>
    </source>
</evidence>
<dbReference type="Gene3D" id="3.40.50.40">
    <property type="match status" value="1"/>
</dbReference>
<reference evidence="14" key="2">
    <citation type="journal article" date="2022" name="Microbiol. Resour. Announc.">
        <title>Metagenome Sequencing to Explore Phylogenomics of Terrestrial Cyanobacteria.</title>
        <authorList>
            <person name="Ward R.D."/>
            <person name="Stajich J.E."/>
            <person name="Johansen J.R."/>
            <person name="Huntemann M."/>
            <person name="Clum A."/>
            <person name="Foster B."/>
            <person name="Foster B."/>
            <person name="Roux S."/>
            <person name="Palaniappan K."/>
            <person name="Varghese N."/>
            <person name="Mukherjee S."/>
            <person name="Reddy T.B.K."/>
            <person name="Daum C."/>
            <person name="Copeland A."/>
            <person name="Chen I.A."/>
            <person name="Ivanova N.N."/>
            <person name="Kyrpides N.C."/>
            <person name="Shapiro N."/>
            <person name="Eloe-Fadrosh E.A."/>
            <person name="Pietrasiak N."/>
        </authorList>
    </citation>
    <scope>NUCLEOTIDE SEQUENCE</scope>
    <source>
        <strain evidence="14">UHER 2000/2452</strain>
    </source>
</reference>
<keyword evidence="11" id="KW-0732">Signal</keyword>
<dbReference type="InterPro" id="IPR040919">
    <property type="entry name" value="Asparaginase_C"/>
</dbReference>
<evidence type="ECO:0000256" key="11">
    <source>
        <dbReference type="SAM" id="SignalP"/>
    </source>
</evidence>
<dbReference type="InterPro" id="IPR006034">
    <property type="entry name" value="Asparaginase/glutaminase-like"/>
</dbReference>
<comment type="similarity">
    <text evidence="1 9">Belongs to the asparaginase 1 family.</text>
</comment>
<evidence type="ECO:0000256" key="7">
    <source>
        <dbReference type="PROSITE-ProRule" id="PRU10099"/>
    </source>
</evidence>
<dbReference type="PROSITE" id="PS00917">
    <property type="entry name" value="ASN_GLN_ASE_2"/>
    <property type="match status" value="1"/>
</dbReference>
<accession>A0A951UQ75</accession>
<dbReference type="InterPro" id="IPR027473">
    <property type="entry name" value="L-asparaginase_C"/>
</dbReference>
<dbReference type="PIRSF" id="PIRSF500176">
    <property type="entry name" value="L_ASNase"/>
    <property type="match status" value="1"/>
</dbReference>
<proteinExistence type="inferred from homology"/>
<comment type="catalytic activity">
    <reaction evidence="4">
        <text>L-asparagine + H2O = L-aspartate + NH4(+)</text>
        <dbReference type="Rhea" id="RHEA:21016"/>
        <dbReference type="ChEBI" id="CHEBI:15377"/>
        <dbReference type="ChEBI" id="CHEBI:28938"/>
        <dbReference type="ChEBI" id="CHEBI:29991"/>
        <dbReference type="ChEBI" id="CHEBI:58048"/>
        <dbReference type="EC" id="3.5.1.1"/>
    </reaction>
</comment>
<dbReference type="PIRSF" id="PIRSF001220">
    <property type="entry name" value="L-ASNase_gatD"/>
    <property type="match status" value="1"/>
</dbReference>
<dbReference type="SUPFAM" id="SSF53774">
    <property type="entry name" value="Glutaminase/Asparaginase"/>
    <property type="match status" value="1"/>
</dbReference>
<gene>
    <name evidence="14" type="ORF">KME15_25665</name>
</gene>
<dbReference type="EC" id="3.5.1.1" evidence="2"/>
<dbReference type="InterPro" id="IPR027475">
    <property type="entry name" value="Asparaginase/glutaminase_AS2"/>
</dbReference>
<evidence type="ECO:0000313" key="14">
    <source>
        <dbReference type="EMBL" id="MBW4662060.1"/>
    </source>
</evidence>
<feature type="domain" description="L-asparaginase N-terminal" evidence="12">
    <location>
        <begin position="64"/>
        <end position="255"/>
    </location>
</feature>
<dbReference type="PANTHER" id="PTHR11707">
    <property type="entry name" value="L-ASPARAGINASE"/>
    <property type="match status" value="1"/>
</dbReference>
<feature type="domain" description="Asparaginase/glutaminase C-terminal" evidence="13">
    <location>
        <begin position="277"/>
        <end position="387"/>
    </location>
</feature>
<dbReference type="Gene3D" id="3.40.50.1170">
    <property type="entry name" value="L-asparaginase, N-terminal domain"/>
    <property type="match status" value="1"/>
</dbReference>
<dbReference type="Pfam" id="PF17763">
    <property type="entry name" value="Asparaginase_C"/>
    <property type="match status" value="1"/>
</dbReference>
<feature type="region of interest" description="Disordered" evidence="10">
    <location>
        <begin position="36"/>
        <end position="55"/>
    </location>
</feature>
<organism evidence="14 15">
    <name type="scientific">Drouetiella hepatica Uher 2000/2452</name>
    <dbReference type="NCBI Taxonomy" id="904376"/>
    <lineage>
        <taxon>Bacteria</taxon>
        <taxon>Bacillati</taxon>
        <taxon>Cyanobacteriota</taxon>
        <taxon>Cyanophyceae</taxon>
        <taxon>Oculatellales</taxon>
        <taxon>Oculatellaceae</taxon>
        <taxon>Drouetiella</taxon>
    </lineage>
</organism>
<evidence type="ECO:0000256" key="8">
    <source>
        <dbReference type="PROSITE-ProRule" id="PRU10100"/>
    </source>
</evidence>
<evidence type="ECO:0000256" key="3">
    <source>
        <dbReference type="ARBA" id="ARBA00022801"/>
    </source>
</evidence>
<dbReference type="EMBL" id="JAHHHD010000055">
    <property type="protein sequence ID" value="MBW4662060.1"/>
    <property type="molecule type" value="Genomic_DNA"/>
</dbReference>
<dbReference type="PROSITE" id="PS00144">
    <property type="entry name" value="ASN_GLN_ASE_1"/>
    <property type="match status" value="1"/>
</dbReference>
<dbReference type="SMART" id="SM00870">
    <property type="entry name" value="Asparaginase"/>
    <property type="match status" value="1"/>
</dbReference>
<keyword evidence="3 14" id="KW-0378">Hydrolase</keyword>
<feature type="active site" description="O-isoaspartyl threonine intermediate" evidence="5">
    <location>
        <position position="73"/>
    </location>
</feature>
<comment type="caution">
    <text evidence="14">The sequence shown here is derived from an EMBL/GenBank/DDBJ whole genome shotgun (WGS) entry which is preliminary data.</text>
</comment>
<dbReference type="InterPro" id="IPR036152">
    <property type="entry name" value="Asp/glu_Ase-like_sf"/>
</dbReference>
<dbReference type="InterPro" id="IPR004550">
    <property type="entry name" value="AsnASE_II"/>
</dbReference>
<feature type="active site" evidence="7">
    <location>
        <position position="73"/>
    </location>
</feature>
<sequence>MRKKPFVPAVLAVLTLSILMLMPMMASRSQSAPQVAPAPAIAQSPAPASTPAASPSPLNASLPNVVLLATGGTIAGTGATSTTTVGYQAATLPVESLISAVPELKNIANITGEQVLQIASENMTVEGLLKIAKRVNELLAQPEVNGIVITHGTDTLEETAYFLNLVTKSEKPVVVVGAMRPATALSADGPLNLYNAVAIAGSPEAIGKGVFVLLNDQISAAREVTKTNTTSLNTFQAHDVGYLGYVQLGKPYFYRLPIRKHTVATPFEVGTLTALPQVDIIYGYGSNRPAMLNAAIADGAKGIVYAGVGNGSISVQLEPAVIAASKKGIIIARSSRTGAGRVVRNGEEKDDENGFIVTDNLTPQKARLLLMLGLTLTSDPQELQEMFDTY</sequence>
<evidence type="ECO:0000256" key="10">
    <source>
        <dbReference type="SAM" id="MobiDB-lite"/>
    </source>
</evidence>
<dbReference type="NCBIfam" id="TIGR00520">
    <property type="entry name" value="asnASE_II"/>
    <property type="match status" value="1"/>
</dbReference>
<feature type="binding site" evidence="6">
    <location>
        <position position="120"/>
    </location>
    <ligand>
        <name>substrate</name>
    </ligand>
</feature>
<evidence type="ECO:0000256" key="9">
    <source>
        <dbReference type="RuleBase" id="RU004456"/>
    </source>
</evidence>
<dbReference type="FunFam" id="3.40.50.1170:FF:000001">
    <property type="entry name" value="L-asparaginase 2"/>
    <property type="match status" value="1"/>
</dbReference>
<dbReference type="InterPro" id="IPR020827">
    <property type="entry name" value="Asparaginase/glutaminase_AS1"/>
</dbReference>